<keyword evidence="21" id="KW-0675">Receptor</keyword>
<dbReference type="SUPFAM" id="SSF47986">
    <property type="entry name" value="DEATH domain"/>
    <property type="match status" value="1"/>
</dbReference>
<evidence type="ECO:0000313" key="21">
    <source>
        <dbReference type="EMBL" id="AFP04513.1"/>
    </source>
</evidence>
<dbReference type="GO" id="GO:0032872">
    <property type="term" value="P:regulation of stress-activated MAPK cascade"/>
    <property type="evidence" value="ECO:0007669"/>
    <property type="project" value="TreeGrafter"/>
</dbReference>
<evidence type="ECO:0000256" key="7">
    <source>
        <dbReference type="ARBA" id="ARBA00022737"/>
    </source>
</evidence>
<evidence type="ECO:0000256" key="12">
    <source>
        <dbReference type="ARBA" id="ARBA00023288"/>
    </source>
</evidence>
<evidence type="ECO:0000256" key="15">
    <source>
        <dbReference type="ARBA" id="ARBA00032502"/>
    </source>
</evidence>
<dbReference type="GO" id="GO:0097192">
    <property type="term" value="P:extrinsic apoptotic signaling pathway in absence of ligand"/>
    <property type="evidence" value="ECO:0007669"/>
    <property type="project" value="TreeGrafter"/>
</dbReference>
<organism evidence="21">
    <name type="scientific">Callorhinchus milii</name>
    <name type="common">Ghost shark</name>
    <dbReference type="NCBI Taxonomy" id="7868"/>
    <lineage>
        <taxon>Eukaryota</taxon>
        <taxon>Metazoa</taxon>
        <taxon>Chordata</taxon>
        <taxon>Craniata</taxon>
        <taxon>Vertebrata</taxon>
        <taxon>Chondrichthyes</taxon>
        <taxon>Holocephali</taxon>
        <taxon>Chimaeriformes</taxon>
        <taxon>Callorhinchidae</taxon>
        <taxon>Callorhinchus</taxon>
    </lineage>
</organism>
<evidence type="ECO:0000256" key="17">
    <source>
        <dbReference type="SAM" id="Phobius"/>
    </source>
</evidence>
<keyword evidence="7" id="KW-0677">Repeat</keyword>
<dbReference type="GO" id="GO:0097527">
    <property type="term" value="P:necroptotic signaling pathway"/>
    <property type="evidence" value="ECO:0007669"/>
    <property type="project" value="TreeGrafter"/>
</dbReference>
<dbReference type="PANTHER" id="PTHR46874:SF1">
    <property type="entry name" value="TUMOR NECROSIS FACTOR RECEPTOR SUPERFAMILY MEMBER 6"/>
    <property type="match status" value="1"/>
</dbReference>
<accession>V9L0X5</accession>
<dbReference type="STRING" id="7868.ENSCMIP00000045840"/>
<dbReference type="GO" id="GO:0006924">
    <property type="term" value="P:activation-induced cell death of T cells"/>
    <property type="evidence" value="ECO:0007669"/>
    <property type="project" value="TreeGrafter"/>
</dbReference>
<protein>
    <recommendedName>
        <fullName evidence="3">Tumor necrosis factor receptor superfamily member 6</fullName>
    </recommendedName>
    <alternativeName>
        <fullName evidence="14">Apo-1 antigen</fullName>
    </alternativeName>
    <alternativeName>
        <fullName evidence="15">Apoptosis-mediating surface antigen FAS</fullName>
    </alternativeName>
    <alternativeName>
        <fullName evidence="13">FASLG receptor</fullName>
    </alternativeName>
</protein>
<evidence type="ECO:0000256" key="1">
    <source>
        <dbReference type="ARBA" id="ARBA00004251"/>
    </source>
</evidence>
<evidence type="ECO:0000256" key="10">
    <source>
        <dbReference type="ARBA" id="ARBA00023157"/>
    </source>
</evidence>
<feature type="signal peptide" evidence="18">
    <location>
        <begin position="1"/>
        <end position="27"/>
    </location>
</feature>
<feature type="repeat" description="TNFR-Cys" evidence="16">
    <location>
        <begin position="113"/>
        <end position="150"/>
    </location>
</feature>
<dbReference type="GO" id="GO:0043066">
    <property type="term" value="P:negative regulation of apoptotic process"/>
    <property type="evidence" value="ECO:0007669"/>
    <property type="project" value="TreeGrafter"/>
</dbReference>
<dbReference type="SUPFAM" id="SSF57586">
    <property type="entry name" value="TNF receptor-like"/>
    <property type="match status" value="2"/>
</dbReference>
<dbReference type="InterPro" id="IPR008063">
    <property type="entry name" value="Fas_rcpt"/>
</dbReference>
<keyword evidence="6 18" id="KW-0732">Signal</keyword>
<dbReference type="GO" id="GO:0005516">
    <property type="term" value="F:calmodulin binding"/>
    <property type="evidence" value="ECO:0007669"/>
    <property type="project" value="UniProtKB-KW"/>
</dbReference>
<keyword evidence="4" id="KW-1003">Cell membrane</keyword>
<dbReference type="GO" id="GO:0009897">
    <property type="term" value="C:external side of plasma membrane"/>
    <property type="evidence" value="ECO:0007669"/>
    <property type="project" value="TreeGrafter"/>
</dbReference>
<keyword evidence="8" id="KW-0112">Calmodulin-binding</keyword>
<dbReference type="GO" id="GO:0006955">
    <property type="term" value="P:immune response"/>
    <property type="evidence" value="ECO:0007669"/>
    <property type="project" value="InterPro"/>
</dbReference>
<reference evidence="21 23" key="3">
    <citation type="journal article" date="2014" name="Nature">
        <title>Elephant shark genome provides unique insights into gnathostome evolution.</title>
        <authorList>
            <consortium name="International Elephant Shark Genome Sequencing Consortium"/>
            <person name="Venkatesh B."/>
            <person name="Lee A.P."/>
            <person name="Ravi V."/>
            <person name="Maurya A.K."/>
            <person name="Lian M.M."/>
            <person name="Swann J.B."/>
            <person name="Ohta Y."/>
            <person name="Flajnik M.F."/>
            <person name="Sutoh Y."/>
            <person name="Kasahara M."/>
            <person name="Hoon S."/>
            <person name="Gangu V."/>
            <person name="Roy S.W."/>
            <person name="Irimia M."/>
            <person name="Korzh V."/>
            <person name="Kondrychyn I."/>
            <person name="Lim Z.W."/>
            <person name="Tay B.H."/>
            <person name="Tohari S."/>
            <person name="Kong K.W."/>
            <person name="Ho S."/>
            <person name="Lorente-Galdos B."/>
            <person name="Quilez J."/>
            <person name="Marques-Bonet T."/>
            <person name="Raney B.J."/>
            <person name="Ingham P.W."/>
            <person name="Tay A."/>
            <person name="Hillier L.W."/>
            <person name="Minx P."/>
            <person name="Boehm T."/>
            <person name="Wilson R.K."/>
            <person name="Brenner S."/>
            <person name="Warren W.C."/>
        </authorList>
    </citation>
    <scope>NUCLEOTIDE SEQUENCE</scope>
    <source>
        <tissue evidence="21">Spleen</tissue>
    </source>
</reference>
<keyword evidence="12" id="KW-0449">Lipoprotein</keyword>
<feature type="disulfide bond" evidence="16">
    <location>
        <begin position="71"/>
        <end position="86"/>
    </location>
</feature>
<evidence type="ECO:0000313" key="22">
    <source>
        <dbReference type="Ensembl" id="ENSCMIP00000045840.1"/>
    </source>
</evidence>
<evidence type="ECO:0000256" key="5">
    <source>
        <dbReference type="ARBA" id="ARBA00022703"/>
    </source>
</evidence>
<dbReference type="GO" id="GO:0005031">
    <property type="term" value="F:tumor necrosis factor receptor activity"/>
    <property type="evidence" value="ECO:0007669"/>
    <property type="project" value="TreeGrafter"/>
</dbReference>
<evidence type="ECO:0000256" key="3">
    <source>
        <dbReference type="ARBA" id="ARBA00015761"/>
    </source>
</evidence>
<dbReference type="EMBL" id="JW871995">
    <property type="protein sequence ID" value="AFP04513.1"/>
    <property type="molecule type" value="mRNA"/>
</dbReference>
<evidence type="ECO:0000256" key="13">
    <source>
        <dbReference type="ARBA" id="ARBA00030181"/>
    </source>
</evidence>
<dbReference type="GO" id="GO:0045121">
    <property type="term" value="C:membrane raft"/>
    <property type="evidence" value="ECO:0007669"/>
    <property type="project" value="UniProtKB-SubCell"/>
</dbReference>
<dbReference type="GeneTree" id="ENSGT00950000183126"/>
<feature type="chain" id="PRO_5044739611" description="Tumor necrosis factor receptor superfamily member 6" evidence="18">
    <location>
        <begin position="28"/>
        <end position="332"/>
    </location>
</feature>
<keyword evidence="17" id="KW-0812">Transmembrane</keyword>
<feature type="domain" description="TNFR-Cys" evidence="20">
    <location>
        <begin position="113"/>
        <end position="150"/>
    </location>
</feature>
<dbReference type="OMA" id="RDTKCRC"/>
<dbReference type="PANTHER" id="PTHR46874">
    <property type="entry name" value="TUMOR NECROSIS FACTOR RECEPTOR SUPERFAMILY MEMBER 6"/>
    <property type="match status" value="1"/>
</dbReference>
<evidence type="ECO:0000256" key="16">
    <source>
        <dbReference type="PROSITE-ProRule" id="PRU00206"/>
    </source>
</evidence>
<dbReference type="OrthoDB" id="9949242at2759"/>
<name>V9L0X5_CALMI</name>
<feature type="domain" description="Death" evidence="19">
    <location>
        <begin position="231"/>
        <end position="301"/>
    </location>
</feature>
<dbReference type="PROSITE" id="PS50017">
    <property type="entry name" value="DEATH_DOMAIN"/>
    <property type="match status" value="1"/>
</dbReference>
<dbReference type="Proteomes" id="UP000314986">
    <property type="component" value="Unassembled WGS sequence"/>
</dbReference>
<dbReference type="KEGG" id="cmk:103180778"/>
<evidence type="ECO:0000259" key="20">
    <source>
        <dbReference type="PROSITE" id="PS50050"/>
    </source>
</evidence>
<dbReference type="PRINTS" id="PR01680">
    <property type="entry name" value="TNFACTORR6"/>
</dbReference>
<feature type="repeat" description="TNFR-Cys" evidence="16">
    <location>
        <begin position="70"/>
        <end position="112"/>
    </location>
</feature>
<proteinExistence type="evidence at transcript level"/>
<reference evidence="23" key="2">
    <citation type="journal article" date="2007" name="PLoS Biol.">
        <title>Survey sequencing and comparative analysis of the elephant shark (Callorhinchus milii) genome.</title>
        <authorList>
            <person name="Venkatesh B."/>
            <person name="Kirkness E.F."/>
            <person name="Loh Y.H."/>
            <person name="Halpern A.L."/>
            <person name="Lee A.P."/>
            <person name="Johnson J."/>
            <person name="Dandona N."/>
            <person name="Viswanathan L.D."/>
            <person name="Tay A."/>
            <person name="Venter J.C."/>
            <person name="Strausberg R.L."/>
            <person name="Brenner S."/>
        </authorList>
    </citation>
    <scope>NUCLEOTIDE SEQUENCE [LARGE SCALE GENOMIC DNA]</scope>
</reference>
<dbReference type="PROSITE" id="PS50050">
    <property type="entry name" value="TNFR_NGFR_2"/>
    <property type="match status" value="2"/>
</dbReference>
<dbReference type="InterPro" id="IPR000488">
    <property type="entry name" value="Death_dom"/>
</dbReference>
<dbReference type="Pfam" id="PF00531">
    <property type="entry name" value="Death"/>
    <property type="match status" value="1"/>
</dbReference>
<keyword evidence="17" id="KW-1133">Transmembrane helix</keyword>
<evidence type="ECO:0000256" key="14">
    <source>
        <dbReference type="ARBA" id="ARBA00032338"/>
    </source>
</evidence>
<dbReference type="GO" id="GO:0031265">
    <property type="term" value="C:CD95 death-inducing signaling complex"/>
    <property type="evidence" value="ECO:0007669"/>
    <property type="project" value="TreeGrafter"/>
</dbReference>
<gene>
    <name evidence="22" type="primary">LOC103180778</name>
</gene>
<dbReference type="SMART" id="SM00208">
    <property type="entry name" value="TNFR"/>
    <property type="match status" value="3"/>
</dbReference>
<dbReference type="AlphaFoldDB" id="V9L0X5"/>
<evidence type="ECO:0000256" key="11">
    <source>
        <dbReference type="ARBA" id="ARBA00023180"/>
    </source>
</evidence>
<dbReference type="RefSeq" id="XP_007895008.1">
    <property type="nucleotide sequence ID" value="XM_007896817.1"/>
</dbReference>
<keyword evidence="9" id="KW-0564">Palmitate</keyword>
<reference evidence="23" key="1">
    <citation type="journal article" date="2006" name="Science">
        <title>Ancient noncoding elements conserved in the human genome.</title>
        <authorList>
            <person name="Venkatesh B."/>
            <person name="Kirkness E.F."/>
            <person name="Loh Y.H."/>
            <person name="Halpern A.L."/>
            <person name="Lee A.P."/>
            <person name="Johnson J."/>
            <person name="Dandona N."/>
            <person name="Viswanathan L.D."/>
            <person name="Tay A."/>
            <person name="Venter J.C."/>
            <person name="Strausberg R.L."/>
            <person name="Brenner S."/>
        </authorList>
    </citation>
    <scope>NUCLEOTIDE SEQUENCE [LARGE SCALE GENOMIC DNA]</scope>
</reference>
<comment type="subcellular location">
    <subcellularLocation>
        <location evidence="1">Cell membrane</location>
        <topology evidence="1">Single-pass type I membrane protein</topology>
    </subcellularLocation>
    <subcellularLocation>
        <location evidence="2">Membrane raft</location>
    </subcellularLocation>
</comment>
<evidence type="ECO:0000259" key="19">
    <source>
        <dbReference type="PROSITE" id="PS50017"/>
    </source>
</evidence>
<keyword evidence="11" id="KW-0325">Glycoprotein</keyword>
<evidence type="ECO:0000256" key="6">
    <source>
        <dbReference type="ARBA" id="ARBA00022729"/>
    </source>
</evidence>
<evidence type="ECO:0000256" key="9">
    <source>
        <dbReference type="ARBA" id="ARBA00023139"/>
    </source>
</evidence>
<keyword evidence="10 16" id="KW-1015">Disulfide bond</keyword>
<comment type="caution">
    <text evidence="16">Lacks conserved residue(s) required for the propagation of feature annotation.</text>
</comment>
<feature type="domain" description="TNFR-Cys" evidence="20">
    <location>
        <begin position="70"/>
        <end position="112"/>
    </location>
</feature>
<feature type="transmembrane region" description="Helical" evidence="17">
    <location>
        <begin position="161"/>
        <end position="183"/>
    </location>
</feature>
<reference evidence="22" key="4">
    <citation type="submission" date="2025-05" db="UniProtKB">
        <authorList>
            <consortium name="Ensembl"/>
        </authorList>
    </citation>
    <scope>IDENTIFICATION</scope>
</reference>
<evidence type="ECO:0000256" key="4">
    <source>
        <dbReference type="ARBA" id="ARBA00022475"/>
    </source>
</evidence>
<dbReference type="Gene3D" id="2.10.50.10">
    <property type="entry name" value="Tumor Necrosis Factor Receptor, subunit A, domain 2"/>
    <property type="match status" value="2"/>
</dbReference>
<dbReference type="Gene3D" id="1.10.533.10">
    <property type="entry name" value="Death Domain, Fas"/>
    <property type="match status" value="1"/>
</dbReference>
<dbReference type="SMART" id="SM00005">
    <property type="entry name" value="DEATH"/>
    <property type="match status" value="1"/>
</dbReference>
<dbReference type="PROSITE" id="PS00652">
    <property type="entry name" value="TNFR_NGFR_1"/>
    <property type="match status" value="1"/>
</dbReference>
<keyword evidence="17" id="KW-0472">Membrane</keyword>
<evidence type="ECO:0000256" key="2">
    <source>
        <dbReference type="ARBA" id="ARBA00004285"/>
    </source>
</evidence>
<sequence>MGSRTTLWTVMLLIIVYHSLMVDSTDSLSTNESGCGKDEYKHEDWCCIKCDLGTHLVQDCEKGGDTKCDGCKSGEFMDEKNHLTECRRCTNCDSSEGKEITTNCSRTHNTECKCKENSYELNKHCLNCKSCNDETEEIVQECSAMNDTVCRIKAKNNSSTGMVAAVVVGIIVLVGVGLVVYWYKKRCNKKYKPSKQEDKTLLAKTKTKEVPDIDLTSEQLMDMGELIEPKQYHKIGLKLGLTEATLQQIATDYQNNSKEQGYRILLQWMEMHGKRRAFPDLIDTLRGAELKNIAENIIQKIVGNRTEVPEGCVGNPEDCENGGMTCSTTGHR</sequence>
<keyword evidence="23" id="KW-1185">Reference proteome</keyword>
<dbReference type="GO" id="GO:0097049">
    <property type="term" value="P:motor neuron apoptotic process"/>
    <property type="evidence" value="ECO:0007669"/>
    <property type="project" value="TreeGrafter"/>
</dbReference>
<dbReference type="Pfam" id="PF00020">
    <property type="entry name" value="TNFR_c6"/>
    <property type="match status" value="2"/>
</dbReference>
<dbReference type="InterPro" id="IPR001368">
    <property type="entry name" value="TNFR/NGFR_Cys_rich_reg"/>
</dbReference>
<evidence type="ECO:0000313" key="23">
    <source>
        <dbReference type="Proteomes" id="UP000314986"/>
    </source>
</evidence>
<keyword evidence="5" id="KW-0053">Apoptosis</keyword>
<dbReference type="InterPro" id="IPR011029">
    <property type="entry name" value="DEATH-like_dom_sf"/>
</dbReference>
<evidence type="ECO:0000256" key="18">
    <source>
        <dbReference type="SAM" id="SignalP"/>
    </source>
</evidence>
<dbReference type="GeneID" id="103180778"/>
<evidence type="ECO:0000256" key="8">
    <source>
        <dbReference type="ARBA" id="ARBA00022860"/>
    </source>
</evidence>
<dbReference type="Ensembl" id="ENSCMIT00000046493.1">
    <property type="protein sequence ID" value="ENSCMIP00000045840.1"/>
    <property type="gene ID" value="ENSCMIG00000018889.1"/>
</dbReference>